<evidence type="ECO:0000256" key="1">
    <source>
        <dbReference type="SAM" id="Phobius"/>
    </source>
</evidence>
<evidence type="ECO:0000313" key="2">
    <source>
        <dbReference type="EMBL" id="MDQ0197612.1"/>
    </source>
</evidence>
<sequence length="86" mass="10407">MRFLYKRPKPEDVSDEINTLMEVMVSKTLIYVDLFLYSFIFTVLLSPALHSVMFSVLFFFACYVFFSCLYFFVFNRLWKKLDISRK</sequence>
<keyword evidence="3" id="KW-1185">Reference proteome</keyword>
<organism evidence="2 3">
    <name type="scientific">Neobacillus ginsengisoli</name>
    <dbReference type="NCBI Taxonomy" id="904295"/>
    <lineage>
        <taxon>Bacteria</taxon>
        <taxon>Bacillati</taxon>
        <taxon>Bacillota</taxon>
        <taxon>Bacilli</taxon>
        <taxon>Bacillales</taxon>
        <taxon>Bacillaceae</taxon>
        <taxon>Neobacillus</taxon>
    </lineage>
</organism>
<dbReference type="EMBL" id="JAUSTW010000001">
    <property type="protein sequence ID" value="MDQ0197612.1"/>
    <property type="molecule type" value="Genomic_DNA"/>
</dbReference>
<keyword evidence="1" id="KW-0812">Transmembrane</keyword>
<accession>A0ABT9XPZ6</accession>
<evidence type="ECO:0000313" key="3">
    <source>
        <dbReference type="Proteomes" id="UP001224122"/>
    </source>
</evidence>
<keyword evidence="1" id="KW-0472">Membrane</keyword>
<feature type="transmembrane region" description="Helical" evidence="1">
    <location>
        <begin position="29"/>
        <end position="50"/>
    </location>
</feature>
<gene>
    <name evidence="2" type="ORF">J2S10_000717</name>
</gene>
<reference evidence="2 3" key="1">
    <citation type="submission" date="2023-07" db="EMBL/GenBank/DDBJ databases">
        <title>Genomic Encyclopedia of Type Strains, Phase IV (KMG-IV): sequencing the most valuable type-strain genomes for metagenomic binning, comparative biology and taxonomic classification.</title>
        <authorList>
            <person name="Goeker M."/>
        </authorList>
    </citation>
    <scope>NUCLEOTIDE SEQUENCE [LARGE SCALE GENOMIC DNA]</scope>
    <source>
        <strain evidence="2 3">DSM 27594</strain>
    </source>
</reference>
<proteinExistence type="predicted"/>
<protein>
    <submittedName>
        <fullName evidence="2">Uncharacterized protein</fullName>
    </submittedName>
</protein>
<comment type="caution">
    <text evidence="2">The sequence shown here is derived from an EMBL/GenBank/DDBJ whole genome shotgun (WGS) entry which is preliminary data.</text>
</comment>
<name>A0ABT9XPZ6_9BACI</name>
<feature type="transmembrane region" description="Helical" evidence="1">
    <location>
        <begin position="56"/>
        <end position="78"/>
    </location>
</feature>
<dbReference type="Proteomes" id="UP001224122">
    <property type="component" value="Unassembled WGS sequence"/>
</dbReference>
<keyword evidence="1" id="KW-1133">Transmembrane helix</keyword>